<protein>
    <submittedName>
        <fullName evidence="1">Uncharacterized protein</fullName>
    </submittedName>
</protein>
<sequence>MWEMASHGNGLQTHSKLEAQYPSLHSVISVLPGDIGRDLRELSSAETRREKESGVAVAVENVVRFVCGGGRYEGNEEKKDKTSGRAEEWVSGQKMFRELVKSGRGFRVEVGLGLKRNREEEEEEEEPSKNNPKKQRVSRDPPQHTLHSISLPSPIHKKANITIHERTVRINTGGAPERARLSPPPRPPPRVRIPDHRETQKKHWSVALLTTDAGPRPKNKALGGAANDKQIVFGVDAVATTPISTTTTTIEKGQETITIDDDFRIYPPSPSNSLSHSLPALPLAANLAAKPGTLWLTPLGILWSDSHPAMFLSLHDLTSHATGPTEGVQTQSATGRVCVVVVTRRVDCRGGGEREGGKGGVGAGVGVGAGEGGEGEGEGGEEGEERRRNSEKLRANSRRWSICPLTITQLMLDSDDDEDDEDGESRPADDPESGSELGEGEGEGEDSGSKEGEREGSESESGSGEESMLDSGDKHKHKHKHEEEEDEQSESQYNSSSHHNNTASSGGRGRSTTEEVALDPTHHPLPPSGCHAADVSCSGGYGHWDG</sequence>
<evidence type="ECO:0000313" key="2">
    <source>
        <dbReference type="Proteomes" id="UP001163835"/>
    </source>
</evidence>
<dbReference type="Proteomes" id="UP001163835">
    <property type="component" value="Unassembled WGS sequence"/>
</dbReference>
<keyword evidence="2" id="KW-1185">Reference proteome</keyword>
<proteinExistence type="predicted"/>
<dbReference type="EMBL" id="MU795932">
    <property type="protein sequence ID" value="KAJ3804553.1"/>
    <property type="molecule type" value="Genomic_DNA"/>
</dbReference>
<evidence type="ECO:0000313" key="1">
    <source>
        <dbReference type="EMBL" id="KAJ3804553.1"/>
    </source>
</evidence>
<comment type="caution">
    <text evidence="1">The sequence shown here is derived from an EMBL/GenBank/DDBJ whole genome shotgun (WGS) entry which is preliminary data.</text>
</comment>
<organism evidence="1 2">
    <name type="scientific">Lentinula aff. lateritia</name>
    <dbReference type="NCBI Taxonomy" id="2804960"/>
    <lineage>
        <taxon>Eukaryota</taxon>
        <taxon>Fungi</taxon>
        <taxon>Dikarya</taxon>
        <taxon>Basidiomycota</taxon>
        <taxon>Agaricomycotina</taxon>
        <taxon>Agaricomycetes</taxon>
        <taxon>Agaricomycetidae</taxon>
        <taxon>Agaricales</taxon>
        <taxon>Marasmiineae</taxon>
        <taxon>Omphalotaceae</taxon>
        <taxon>Lentinula</taxon>
    </lineage>
</organism>
<gene>
    <name evidence="1" type="ORF">F5876DRAFT_70537</name>
</gene>
<reference evidence="1" key="1">
    <citation type="submission" date="2022-09" db="EMBL/GenBank/DDBJ databases">
        <title>A Global Phylogenomic Analysis of the Shiitake Genus Lentinula.</title>
        <authorList>
            <consortium name="DOE Joint Genome Institute"/>
            <person name="Sierra-Patev S."/>
            <person name="Min B."/>
            <person name="Naranjo-Ortiz M."/>
            <person name="Looney B."/>
            <person name="Konkel Z."/>
            <person name="Slot J.C."/>
            <person name="Sakamoto Y."/>
            <person name="Steenwyk J.L."/>
            <person name="Rokas A."/>
            <person name="Carro J."/>
            <person name="Camarero S."/>
            <person name="Ferreira P."/>
            <person name="Molpeceres G."/>
            <person name="Ruiz-Duenas F.J."/>
            <person name="Serrano A."/>
            <person name="Henrissat B."/>
            <person name="Drula E."/>
            <person name="Hughes K.W."/>
            <person name="Mata J.L."/>
            <person name="Ishikawa N.K."/>
            <person name="Vargas-Isla R."/>
            <person name="Ushijima S."/>
            <person name="Smith C.A."/>
            <person name="Ahrendt S."/>
            <person name="Andreopoulos W."/>
            <person name="He G."/>
            <person name="Labutti K."/>
            <person name="Lipzen A."/>
            <person name="Ng V."/>
            <person name="Riley R."/>
            <person name="Sandor L."/>
            <person name="Barry K."/>
            <person name="Martinez A.T."/>
            <person name="Xiao Y."/>
            <person name="Gibbons J.G."/>
            <person name="Terashima K."/>
            <person name="Grigoriev I.V."/>
            <person name="Hibbett D.S."/>
        </authorList>
    </citation>
    <scope>NUCLEOTIDE SEQUENCE</scope>
    <source>
        <strain evidence="1">TMI1499</strain>
    </source>
</reference>
<accession>A0ACC1TIR7</accession>
<name>A0ACC1TIR7_9AGAR</name>